<dbReference type="PANTHER" id="PTHR47169">
    <property type="entry name" value="OS01G0541250 PROTEIN"/>
    <property type="match status" value="1"/>
</dbReference>
<gene>
    <name evidence="1" type="ORF">PAHAL_9G151100</name>
</gene>
<organism evidence="1">
    <name type="scientific">Panicum hallii</name>
    <dbReference type="NCBI Taxonomy" id="206008"/>
    <lineage>
        <taxon>Eukaryota</taxon>
        <taxon>Viridiplantae</taxon>
        <taxon>Streptophyta</taxon>
        <taxon>Embryophyta</taxon>
        <taxon>Tracheophyta</taxon>
        <taxon>Spermatophyta</taxon>
        <taxon>Magnoliopsida</taxon>
        <taxon>Liliopsida</taxon>
        <taxon>Poales</taxon>
        <taxon>Poaceae</taxon>
        <taxon>PACMAD clade</taxon>
        <taxon>Panicoideae</taxon>
        <taxon>Panicodae</taxon>
        <taxon>Paniceae</taxon>
        <taxon>Panicinae</taxon>
        <taxon>Panicum</taxon>
        <taxon>Panicum sect. Panicum</taxon>
    </lineage>
</organism>
<dbReference type="Gene3D" id="3.30.420.10">
    <property type="entry name" value="Ribonuclease H-like superfamily/Ribonuclease H"/>
    <property type="match status" value="1"/>
</dbReference>
<protein>
    <recommendedName>
        <fullName evidence="2">Transposase</fullName>
    </recommendedName>
</protein>
<evidence type="ECO:0000313" key="1">
    <source>
        <dbReference type="EMBL" id="PVH31464.1"/>
    </source>
</evidence>
<dbReference type="Proteomes" id="UP000243499">
    <property type="component" value="Chromosome 9"/>
</dbReference>
<dbReference type="AlphaFoldDB" id="A0A2T8I1A7"/>
<dbReference type="PANTHER" id="PTHR47169:SF2">
    <property type="entry name" value="OS01G0541250 PROTEIN"/>
    <property type="match status" value="1"/>
</dbReference>
<dbReference type="EMBL" id="CM008054">
    <property type="protein sequence ID" value="PVH31464.1"/>
    <property type="molecule type" value="Genomic_DNA"/>
</dbReference>
<dbReference type="Gramene" id="PVH31464">
    <property type="protein sequence ID" value="PVH31464"/>
    <property type="gene ID" value="PAHAL_9G151100"/>
</dbReference>
<proteinExistence type="predicted"/>
<accession>A0A2T8I1A7</accession>
<evidence type="ECO:0008006" key="2">
    <source>
        <dbReference type="Google" id="ProtNLM"/>
    </source>
</evidence>
<name>A0A2T8I1A7_9POAL</name>
<reference evidence="1" key="1">
    <citation type="submission" date="2018-04" db="EMBL/GenBank/DDBJ databases">
        <title>WGS assembly of Panicum hallii.</title>
        <authorList>
            <person name="Lovell J."/>
            <person name="Jenkins J."/>
            <person name="Lowry D."/>
            <person name="Mamidi S."/>
            <person name="Sreedasyam A."/>
            <person name="Weng X."/>
            <person name="Barry K."/>
            <person name="Bonette J."/>
            <person name="Campitelli B."/>
            <person name="Daum C."/>
            <person name="Gordon S."/>
            <person name="Gould B."/>
            <person name="Lipzen A."/>
            <person name="Macqueen A."/>
            <person name="Palacio-Mejia J."/>
            <person name="Plott C."/>
            <person name="Shakirov E."/>
            <person name="Shu S."/>
            <person name="Yoshinaga Y."/>
            <person name="Zane M."/>
            <person name="Rokhsar D."/>
            <person name="Grimwood J."/>
            <person name="Schmutz J."/>
            <person name="Juenger T."/>
        </authorList>
    </citation>
    <scope>NUCLEOTIDE SEQUENCE [LARGE SCALE GENOMIC DNA]</scope>
    <source>
        <strain evidence="1">FIL2</strain>
    </source>
</reference>
<dbReference type="InterPro" id="IPR036397">
    <property type="entry name" value="RNaseH_sf"/>
</dbReference>
<dbReference type="GO" id="GO:0003676">
    <property type="term" value="F:nucleic acid binding"/>
    <property type="evidence" value="ECO:0007669"/>
    <property type="project" value="InterPro"/>
</dbReference>
<sequence>MIKRDLLADPRFKDLFDFVFIDEKWFHLSQKFEKYHLLPKKMIPNGLVRTRTTSINSCFLCFCARPRFRDENCIFDGRIGCFSLVTYEPAIRGNQRTDRVRGDMVTKPITSITRDTIRDFMINKVLPAIQTKWLREDVGKQIDNAPSHLKLDDPVFYEAAKQERFNIRLICQPSNSSDFNIFDFQHS</sequence>